<dbReference type="EMBL" id="MRCB01000001">
    <property type="protein sequence ID" value="OKH26795.1"/>
    <property type="molecule type" value="Genomic_DNA"/>
</dbReference>
<gene>
    <name evidence="1" type="ORF">NIES593_01765</name>
</gene>
<protein>
    <submittedName>
        <fullName evidence="1">Uncharacterized protein</fullName>
    </submittedName>
</protein>
<sequence length="72" mass="8174">MSAKLLLNAKILLNYLRDCFWAAKNAIARKRVVAEKKIDIISQHLTGIKNNSERFAKDPDITRSKLGSSFLK</sequence>
<evidence type="ECO:0000313" key="2">
    <source>
        <dbReference type="Proteomes" id="UP000186868"/>
    </source>
</evidence>
<organism evidence="1 2">
    <name type="scientific">Hydrococcus rivularis NIES-593</name>
    <dbReference type="NCBI Taxonomy" id="1921803"/>
    <lineage>
        <taxon>Bacteria</taxon>
        <taxon>Bacillati</taxon>
        <taxon>Cyanobacteriota</taxon>
        <taxon>Cyanophyceae</taxon>
        <taxon>Pleurocapsales</taxon>
        <taxon>Hydrococcaceae</taxon>
        <taxon>Hydrococcus</taxon>
    </lineage>
</organism>
<reference evidence="1 2" key="1">
    <citation type="submission" date="2016-11" db="EMBL/GenBank/DDBJ databases">
        <title>Draft Genome Sequences of Nine Cyanobacterial Strains from Diverse Habitats.</title>
        <authorList>
            <person name="Zhu T."/>
            <person name="Hou S."/>
            <person name="Lu X."/>
            <person name="Hess W.R."/>
        </authorList>
    </citation>
    <scope>NUCLEOTIDE SEQUENCE [LARGE SCALE GENOMIC DNA]</scope>
    <source>
        <strain evidence="1 2">NIES-593</strain>
    </source>
</reference>
<name>A0A1U7HTD7_9CYAN</name>
<comment type="caution">
    <text evidence="1">The sequence shown here is derived from an EMBL/GenBank/DDBJ whole genome shotgun (WGS) entry which is preliminary data.</text>
</comment>
<accession>A0A1U7HTD7</accession>
<dbReference type="AlphaFoldDB" id="A0A1U7HTD7"/>
<evidence type="ECO:0000313" key="1">
    <source>
        <dbReference type="EMBL" id="OKH26795.1"/>
    </source>
</evidence>
<keyword evidence="2" id="KW-1185">Reference proteome</keyword>
<proteinExistence type="predicted"/>
<dbReference type="Proteomes" id="UP000186868">
    <property type="component" value="Unassembled WGS sequence"/>
</dbReference>